<sequence length="219" mass="25428">MKFITFPWLLLLINELTANPASYNNRYSPVRSRKVEPSLTKTFMEDYPSYPKSLIKNLNLDKFELFFGNEYEETLGLRFDSDEQGLCTSKRRTIFPKLGKTPNGSWLPIINNDDDKYRQGIVIEECEDETQPCMFHHHFPLSVQTRCKQSYAYRQLIAIDINTNQPIRENFQFPSCCKCMYTSGHRSSQNRFGGGSEKDTTKKTNVNMSEAIIFPGNFN</sequence>
<dbReference type="GO" id="GO:0008083">
    <property type="term" value="F:growth factor activity"/>
    <property type="evidence" value="ECO:0007669"/>
    <property type="project" value="TreeGrafter"/>
</dbReference>
<organism evidence="6 7">
    <name type="scientific">Chironomus riparius</name>
    <dbReference type="NCBI Taxonomy" id="315576"/>
    <lineage>
        <taxon>Eukaryota</taxon>
        <taxon>Metazoa</taxon>
        <taxon>Ecdysozoa</taxon>
        <taxon>Arthropoda</taxon>
        <taxon>Hexapoda</taxon>
        <taxon>Insecta</taxon>
        <taxon>Pterygota</taxon>
        <taxon>Neoptera</taxon>
        <taxon>Endopterygota</taxon>
        <taxon>Diptera</taxon>
        <taxon>Nematocera</taxon>
        <taxon>Chironomoidea</taxon>
        <taxon>Chironomidae</taxon>
        <taxon>Chironominae</taxon>
        <taxon>Chironomus</taxon>
    </lineage>
</organism>
<dbReference type="PANTHER" id="PTHR23199">
    <property type="entry name" value="NEUROTROPHIN 1-RELATED"/>
    <property type="match status" value="1"/>
</dbReference>
<feature type="signal peptide" evidence="4">
    <location>
        <begin position="1"/>
        <end position="18"/>
    </location>
</feature>
<keyword evidence="7" id="KW-1185">Reference proteome</keyword>
<keyword evidence="1 4" id="KW-0732">Signal</keyword>
<evidence type="ECO:0000259" key="5">
    <source>
        <dbReference type="Pfam" id="PF16077"/>
    </source>
</evidence>
<dbReference type="AlphaFoldDB" id="A0A9N9S6E1"/>
<dbReference type="InterPro" id="IPR052444">
    <property type="entry name" value="Spz/Toll_ligand-like"/>
</dbReference>
<name>A0A9N9S6E1_9DIPT</name>
<dbReference type="PANTHER" id="PTHR23199:SF12">
    <property type="entry name" value="NEUROTROPHIN 1-RELATED"/>
    <property type="match status" value="1"/>
</dbReference>
<dbReference type="GO" id="GO:0005615">
    <property type="term" value="C:extracellular space"/>
    <property type="evidence" value="ECO:0007669"/>
    <property type="project" value="UniProtKB-ARBA"/>
</dbReference>
<dbReference type="SUPFAM" id="SSF57501">
    <property type="entry name" value="Cystine-knot cytokines"/>
    <property type="match status" value="1"/>
</dbReference>
<dbReference type="GO" id="GO:0045087">
    <property type="term" value="P:innate immune response"/>
    <property type="evidence" value="ECO:0007669"/>
    <property type="project" value="TreeGrafter"/>
</dbReference>
<dbReference type="OrthoDB" id="6359065at2759"/>
<dbReference type="Pfam" id="PF16077">
    <property type="entry name" value="Spaetzle"/>
    <property type="match status" value="1"/>
</dbReference>
<feature type="domain" description="Spaetzle" evidence="5">
    <location>
        <begin position="85"/>
        <end position="180"/>
    </location>
</feature>
<evidence type="ECO:0000313" key="6">
    <source>
        <dbReference type="EMBL" id="CAG9809524.1"/>
    </source>
</evidence>
<accession>A0A9N9S6E1</accession>
<proteinExistence type="predicted"/>
<evidence type="ECO:0000256" key="4">
    <source>
        <dbReference type="SAM" id="SignalP"/>
    </source>
</evidence>
<reference evidence="6" key="2">
    <citation type="submission" date="2022-10" db="EMBL/GenBank/DDBJ databases">
        <authorList>
            <consortium name="ENA_rothamsted_submissions"/>
            <consortium name="culmorum"/>
            <person name="King R."/>
        </authorList>
    </citation>
    <scope>NUCLEOTIDE SEQUENCE</scope>
</reference>
<keyword evidence="2" id="KW-1015">Disulfide bond</keyword>
<dbReference type="FunFam" id="2.10.90.10:FF:000056">
    <property type="entry name" value="Protein spaetzle"/>
    <property type="match status" value="1"/>
</dbReference>
<dbReference type="Proteomes" id="UP001153620">
    <property type="component" value="Chromosome 3"/>
</dbReference>
<reference evidence="6" key="1">
    <citation type="submission" date="2022-01" db="EMBL/GenBank/DDBJ databases">
        <authorList>
            <person name="King R."/>
        </authorList>
    </citation>
    <scope>NUCLEOTIDE SEQUENCE</scope>
</reference>
<keyword evidence="3" id="KW-0325">Glycoprotein</keyword>
<evidence type="ECO:0000256" key="2">
    <source>
        <dbReference type="ARBA" id="ARBA00023157"/>
    </source>
</evidence>
<dbReference type="GO" id="GO:0021556">
    <property type="term" value="P:central nervous system formation"/>
    <property type="evidence" value="ECO:0007669"/>
    <property type="project" value="TreeGrafter"/>
</dbReference>
<dbReference type="GO" id="GO:0005121">
    <property type="term" value="F:Toll binding"/>
    <property type="evidence" value="ECO:0007669"/>
    <property type="project" value="TreeGrafter"/>
</dbReference>
<dbReference type="EMBL" id="OU895879">
    <property type="protein sequence ID" value="CAG9809524.1"/>
    <property type="molecule type" value="Genomic_DNA"/>
</dbReference>
<evidence type="ECO:0000256" key="3">
    <source>
        <dbReference type="ARBA" id="ARBA00023180"/>
    </source>
</evidence>
<protein>
    <recommendedName>
        <fullName evidence="5">Spaetzle domain-containing protein</fullName>
    </recommendedName>
</protein>
<dbReference type="InterPro" id="IPR032104">
    <property type="entry name" value="Spaetzle"/>
</dbReference>
<gene>
    <name evidence="6" type="ORF">CHIRRI_LOCUS12345</name>
</gene>
<dbReference type="Gene3D" id="2.10.90.10">
    <property type="entry name" value="Cystine-knot cytokines"/>
    <property type="match status" value="1"/>
</dbReference>
<evidence type="ECO:0000256" key="1">
    <source>
        <dbReference type="ARBA" id="ARBA00022729"/>
    </source>
</evidence>
<dbReference type="InterPro" id="IPR029034">
    <property type="entry name" value="Cystine-knot_cytokine"/>
</dbReference>
<feature type="chain" id="PRO_5040168458" description="Spaetzle domain-containing protein" evidence="4">
    <location>
        <begin position="19"/>
        <end position="219"/>
    </location>
</feature>
<evidence type="ECO:0000313" key="7">
    <source>
        <dbReference type="Proteomes" id="UP001153620"/>
    </source>
</evidence>